<dbReference type="AlphaFoldDB" id="A0A4R8T9L1"/>
<evidence type="ECO:0000259" key="1">
    <source>
        <dbReference type="SMART" id="SM00903"/>
    </source>
</evidence>
<evidence type="ECO:0000313" key="2">
    <source>
        <dbReference type="EMBL" id="TEA14237.1"/>
    </source>
</evidence>
<accession>A0A4R8T9L1</accession>
<gene>
    <name evidence="2" type="ORF">C8034_v003635</name>
</gene>
<organism evidence="2 3">
    <name type="scientific">Colletotrichum sidae</name>
    <dbReference type="NCBI Taxonomy" id="1347389"/>
    <lineage>
        <taxon>Eukaryota</taxon>
        <taxon>Fungi</taxon>
        <taxon>Dikarya</taxon>
        <taxon>Ascomycota</taxon>
        <taxon>Pezizomycotina</taxon>
        <taxon>Sordariomycetes</taxon>
        <taxon>Hypocreomycetidae</taxon>
        <taxon>Glomerellales</taxon>
        <taxon>Glomerellaceae</taxon>
        <taxon>Colletotrichum</taxon>
        <taxon>Colletotrichum orbiculare species complex</taxon>
    </lineage>
</organism>
<protein>
    <recommendedName>
        <fullName evidence="1">Flavin reductase like domain-containing protein</fullName>
    </recommendedName>
</protein>
<dbReference type="PANTHER" id="PTHR37017:SF11">
    <property type="entry name" value="ESTERASE_LIPASE_THIOESTERASE DOMAIN-CONTAINING PROTEIN"/>
    <property type="match status" value="1"/>
</dbReference>
<dbReference type="InterPro" id="IPR002563">
    <property type="entry name" value="Flavin_Rdtase-like_dom"/>
</dbReference>
<proteinExistence type="predicted"/>
<name>A0A4R8T9L1_9PEZI</name>
<dbReference type="PANTHER" id="PTHR37017">
    <property type="entry name" value="AB HYDROLASE-1 DOMAIN-CONTAINING PROTEIN-RELATED"/>
    <property type="match status" value="1"/>
</dbReference>
<dbReference type="EMBL" id="QAPF01000169">
    <property type="protein sequence ID" value="TEA14237.1"/>
    <property type="molecule type" value="Genomic_DNA"/>
</dbReference>
<comment type="caution">
    <text evidence="2">The sequence shown here is derived from an EMBL/GenBank/DDBJ whole genome shotgun (WGS) entry which is preliminary data.</text>
</comment>
<dbReference type="InterPro" id="IPR052897">
    <property type="entry name" value="Sec-Metab_Biosynth_Hydrolase"/>
</dbReference>
<dbReference type="Pfam" id="PF12697">
    <property type="entry name" value="Abhydrolase_6"/>
    <property type="match status" value="1"/>
</dbReference>
<keyword evidence="3" id="KW-1185">Reference proteome</keyword>
<reference evidence="2 3" key="1">
    <citation type="submission" date="2018-11" db="EMBL/GenBank/DDBJ databases">
        <title>Genome sequence and assembly of Colletotrichum sidae.</title>
        <authorList>
            <person name="Gan P."/>
            <person name="Shirasu K."/>
        </authorList>
    </citation>
    <scope>NUCLEOTIDE SEQUENCE [LARGE SCALE GENOMIC DNA]</scope>
    <source>
        <strain evidence="2 3">CBS 518.97</strain>
    </source>
</reference>
<dbReference type="SUPFAM" id="SSF50475">
    <property type="entry name" value="FMN-binding split barrel"/>
    <property type="match status" value="1"/>
</dbReference>
<feature type="domain" description="Flavin reductase like" evidence="1">
    <location>
        <begin position="80"/>
        <end position="214"/>
    </location>
</feature>
<dbReference type="Pfam" id="PF01613">
    <property type="entry name" value="Flavin_Reduct"/>
    <property type="match status" value="1"/>
</dbReference>
<dbReference type="SMART" id="SM00903">
    <property type="entry name" value="Flavin_Reduct"/>
    <property type="match status" value="1"/>
</dbReference>
<dbReference type="InterPro" id="IPR000073">
    <property type="entry name" value="AB_hydrolase_1"/>
</dbReference>
<dbReference type="GO" id="GO:0010181">
    <property type="term" value="F:FMN binding"/>
    <property type="evidence" value="ECO:0007669"/>
    <property type="project" value="InterPro"/>
</dbReference>
<dbReference type="SUPFAM" id="SSF53474">
    <property type="entry name" value="alpha/beta-Hydrolases"/>
    <property type="match status" value="1"/>
</dbReference>
<evidence type="ECO:0000313" key="3">
    <source>
        <dbReference type="Proteomes" id="UP000295604"/>
    </source>
</evidence>
<dbReference type="InterPro" id="IPR012349">
    <property type="entry name" value="Split_barrel_FMN-bd"/>
</dbReference>
<dbReference type="Proteomes" id="UP000295604">
    <property type="component" value="Unassembled WGS sequence"/>
</dbReference>
<dbReference type="Gene3D" id="2.30.110.10">
    <property type="entry name" value="Electron Transport, Fmn-binding Protein, Chain A"/>
    <property type="match status" value="1"/>
</dbReference>
<sequence length="422" mass="45016">MSGARVLPNALRRAGRLSAGRSACCNRVHYTPTPQCLGGNLFASMHTSHALRSWHPEPAQPPTTTPDPKAELPEQLRGVMRRLAHSVVVCTATDRQGQPRGMTMSSFVSLSMDPVPLVTFNVRTPSRTLSAIQDAHGAFNIHVLAEGEQGARVAEWFTRGNLGGEVFRGLPEGIEAVEEDGEAPVLEGRGVLNLGSEVVVVQNPSAWDRTGDSRPKGLHDDAANARRVLQRLVDEEKDVLVVAHAYGAAVASECVKGLGKEELMATTKGGVVRMIFIAGIVPREGESVAAALGGELGIGPPEGIIGGFMYYSQEVLAGFMYSGLPFEHGLRNAATTNTMQSSQSFIEGLAFAGYKGVPVTYMVTGADRMVLPGLQERFIGVIEADAGRKVDVIRHSADHSGIVGAEVVKYIVRALAENGFRT</sequence>
<dbReference type="InterPro" id="IPR029058">
    <property type="entry name" value="AB_hydrolase_fold"/>
</dbReference>